<comment type="caution">
    <text evidence="1">The sequence shown here is derived from an EMBL/GenBank/DDBJ whole genome shotgun (WGS) entry which is preliminary data.</text>
</comment>
<dbReference type="Proteomes" id="UP000824890">
    <property type="component" value="Unassembled WGS sequence"/>
</dbReference>
<sequence>MKELHESSREKQLERVSTLCVHLLNKTLSLRIHFSTSFVLSVKRLSNISETVFKELNEMSHQPWIDHLKEHIFNLAPVLSLESLLISLDNIITCELLSLTS</sequence>
<dbReference type="EMBL" id="JAGKQM010000005">
    <property type="protein sequence ID" value="KAH0927886.1"/>
    <property type="molecule type" value="Genomic_DNA"/>
</dbReference>
<reference evidence="1 2" key="1">
    <citation type="submission" date="2021-05" db="EMBL/GenBank/DDBJ databases">
        <title>Genome Assembly of Synthetic Allotetraploid Brassica napus Reveals Homoeologous Exchanges between Subgenomes.</title>
        <authorList>
            <person name="Davis J.T."/>
        </authorList>
    </citation>
    <scope>NUCLEOTIDE SEQUENCE [LARGE SCALE GENOMIC DNA]</scope>
    <source>
        <strain evidence="2">cv. Da-Ae</strain>
        <tissue evidence="1">Seedling</tissue>
    </source>
</reference>
<name>A0ABQ8DER0_BRANA</name>
<evidence type="ECO:0000313" key="1">
    <source>
        <dbReference type="EMBL" id="KAH0927886.1"/>
    </source>
</evidence>
<protein>
    <submittedName>
        <fullName evidence="1">Uncharacterized protein</fullName>
    </submittedName>
</protein>
<gene>
    <name evidence="1" type="ORF">HID58_020142</name>
</gene>
<accession>A0ABQ8DER0</accession>
<keyword evidence="2" id="KW-1185">Reference proteome</keyword>
<organism evidence="1 2">
    <name type="scientific">Brassica napus</name>
    <name type="common">Rape</name>
    <dbReference type="NCBI Taxonomy" id="3708"/>
    <lineage>
        <taxon>Eukaryota</taxon>
        <taxon>Viridiplantae</taxon>
        <taxon>Streptophyta</taxon>
        <taxon>Embryophyta</taxon>
        <taxon>Tracheophyta</taxon>
        <taxon>Spermatophyta</taxon>
        <taxon>Magnoliopsida</taxon>
        <taxon>eudicotyledons</taxon>
        <taxon>Gunneridae</taxon>
        <taxon>Pentapetalae</taxon>
        <taxon>rosids</taxon>
        <taxon>malvids</taxon>
        <taxon>Brassicales</taxon>
        <taxon>Brassicaceae</taxon>
        <taxon>Brassiceae</taxon>
        <taxon>Brassica</taxon>
    </lineage>
</organism>
<evidence type="ECO:0000313" key="2">
    <source>
        <dbReference type="Proteomes" id="UP000824890"/>
    </source>
</evidence>
<proteinExistence type="predicted"/>